<organism evidence="2 3">
    <name type="scientific">Fusarium tricinctum</name>
    <dbReference type="NCBI Taxonomy" id="61284"/>
    <lineage>
        <taxon>Eukaryota</taxon>
        <taxon>Fungi</taxon>
        <taxon>Dikarya</taxon>
        <taxon>Ascomycota</taxon>
        <taxon>Pezizomycotina</taxon>
        <taxon>Sordariomycetes</taxon>
        <taxon>Hypocreomycetidae</taxon>
        <taxon>Hypocreales</taxon>
        <taxon>Nectriaceae</taxon>
        <taxon>Fusarium</taxon>
        <taxon>Fusarium tricinctum species complex</taxon>
    </lineage>
</organism>
<dbReference type="OrthoDB" id="5142910at2759"/>
<comment type="caution">
    <text evidence="2">The sequence shown here is derived from an EMBL/GenBank/DDBJ whole genome shotgun (WGS) entry which is preliminary data.</text>
</comment>
<dbReference type="EMBL" id="JAGPXF010000006">
    <property type="protein sequence ID" value="KAH7238931.1"/>
    <property type="molecule type" value="Genomic_DNA"/>
</dbReference>
<proteinExistence type="predicted"/>
<feature type="region of interest" description="Disordered" evidence="1">
    <location>
        <begin position="343"/>
        <end position="382"/>
    </location>
</feature>
<evidence type="ECO:0000313" key="2">
    <source>
        <dbReference type="EMBL" id="KAH7238931.1"/>
    </source>
</evidence>
<feature type="compositionally biased region" description="Polar residues" evidence="1">
    <location>
        <begin position="299"/>
        <end position="309"/>
    </location>
</feature>
<name>A0A8K0RNN9_9HYPO</name>
<protein>
    <submittedName>
        <fullName evidence="2">Uncharacterized protein</fullName>
    </submittedName>
</protein>
<accession>A0A8K0RNN9</accession>
<reference evidence="2" key="1">
    <citation type="journal article" date="2021" name="Nat. Commun.">
        <title>Genetic determinants of endophytism in the Arabidopsis root mycobiome.</title>
        <authorList>
            <person name="Mesny F."/>
            <person name="Miyauchi S."/>
            <person name="Thiergart T."/>
            <person name="Pickel B."/>
            <person name="Atanasova L."/>
            <person name="Karlsson M."/>
            <person name="Huettel B."/>
            <person name="Barry K.W."/>
            <person name="Haridas S."/>
            <person name="Chen C."/>
            <person name="Bauer D."/>
            <person name="Andreopoulos W."/>
            <person name="Pangilinan J."/>
            <person name="LaButti K."/>
            <person name="Riley R."/>
            <person name="Lipzen A."/>
            <person name="Clum A."/>
            <person name="Drula E."/>
            <person name="Henrissat B."/>
            <person name="Kohler A."/>
            <person name="Grigoriev I.V."/>
            <person name="Martin F.M."/>
            <person name="Hacquard S."/>
        </authorList>
    </citation>
    <scope>NUCLEOTIDE SEQUENCE</scope>
    <source>
        <strain evidence="2">MPI-SDFR-AT-0068</strain>
    </source>
</reference>
<evidence type="ECO:0000313" key="3">
    <source>
        <dbReference type="Proteomes" id="UP000813427"/>
    </source>
</evidence>
<feature type="region of interest" description="Disordered" evidence="1">
    <location>
        <begin position="298"/>
        <end position="329"/>
    </location>
</feature>
<dbReference type="AlphaFoldDB" id="A0A8K0RNN9"/>
<evidence type="ECO:0000256" key="1">
    <source>
        <dbReference type="SAM" id="MobiDB-lite"/>
    </source>
</evidence>
<feature type="region of interest" description="Disordered" evidence="1">
    <location>
        <begin position="421"/>
        <end position="450"/>
    </location>
</feature>
<gene>
    <name evidence="2" type="ORF">BKA59DRAFT_265384</name>
</gene>
<keyword evidence="3" id="KW-1185">Reference proteome</keyword>
<sequence length="549" mass="60447">MPGPPTPVSVCPLIYLEIRDGASARAYSSCRPHDVFTLTIEGERPIDAKMGTLIILIHRGVQQVVSVRLSEMNRVSRPPENIVSINKQVNGMCVRIPGMSQAILVQFEERRDFSVAVCLLQKAGFYISDTMPVSLLTHPSITDPNTLHPTVNFGPRLSSITPLSLLPTNEFRGAMAQPDLSFTTILDTPFQSPPLTSTPFSQALRPQITHSRPIEPHAASNHAAAIATQLNQYNMFLERGNTHPYIPRVSSPLRHSFNSGSPQMQRPYETAEARSCGDMLTLGPSLHSPVIKRQGVSIPENSQRSTASSHHGAADLRKELSPGPYSYQLPQEESHEFRNLMPRPRKLPFESNTKHSTPGGRLEGQGNIPTDNKTAPKPSNYLGSLGLPIKQRVVNPGKLSTPNHPSSIDEGAALRKSAFITGTAQRPKRGDQGPVSMTTPTGRKPKEDTYRDANCQTEDTGAVQDNPGGPLEVSDLNSHCLNLDIAPCVVVTDPDMLKELNQATATLFEQYEKDIAGGGEKEQHAEFYLDQIWTRRRDFWLEKLQTTRG</sequence>
<dbReference type="Proteomes" id="UP000813427">
    <property type="component" value="Unassembled WGS sequence"/>
</dbReference>